<accession>A0ABU9VSQ8</accession>
<feature type="compositionally biased region" description="Polar residues" evidence="1">
    <location>
        <begin position="1"/>
        <end position="12"/>
    </location>
</feature>
<sequence>MTTKAATANEGNDSLAHTAPRPSTPRRDFTLLPVSPENTLVIACDSCGGVGDKPEDLVPVSPEITGKFTCRVAAMEVMSTGAIPCLVIDTLAVEWEPTGRRIMAGIEAFLEEAGIPLVPLNGSTEENFPMKQTGMGITVIGQVPPQELRSGIAAPGQLLVAAGIPKVGKEIQHPVDPEILSIQDFITIRRHPGVADLIPVGSKGIQAEARLLAALNGLSLEWQADCPLPLAKTAGPATCAVAAMTPEALAALRETITTPLTVIAALT</sequence>
<proteinExistence type="predicted"/>
<dbReference type="InterPro" id="IPR016188">
    <property type="entry name" value="PurM-like_N"/>
</dbReference>
<dbReference type="Pfam" id="PF00586">
    <property type="entry name" value="AIRS"/>
    <property type="match status" value="1"/>
</dbReference>
<dbReference type="Gene3D" id="3.30.1330.10">
    <property type="entry name" value="PurM-like, N-terminal domain"/>
    <property type="match status" value="1"/>
</dbReference>
<feature type="region of interest" description="Disordered" evidence="1">
    <location>
        <begin position="1"/>
        <end position="28"/>
    </location>
</feature>
<comment type="caution">
    <text evidence="3">The sequence shown here is derived from an EMBL/GenBank/DDBJ whole genome shotgun (WGS) entry which is preliminary data.</text>
</comment>
<evidence type="ECO:0000259" key="2">
    <source>
        <dbReference type="Pfam" id="PF00586"/>
    </source>
</evidence>
<feature type="domain" description="PurM-like N-terminal" evidence="2">
    <location>
        <begin position="31"/>
        <end position="143"/>
    </location>
</feature>
<evidence type="ECO:0000313" key="4">
    <source>
        <dbReference type="Proteomes" id="UP001407405"/>
    </source>
</evidence>
<name>A0ABU9VSQ8_9CLOT</name>
<dbReference type="Proteomes" id="UP001407405">
    <property type="component" value="Unassembled WGS sequence"/>
</dbReference>
<reference evidence="3 4" key="1">
    <citation type="submission" date="2024-04" db="EMBL/GenBank/DDBJ databases">
        <title>Genome sequencing and metabolic network reconstruction of aminoacids and betaine degradation by Anoxynatronum sibiricum.</title>
        <authorList>
            <person name="Detkova E.N."/>
            <person name="Boltjanskaja Y.V."/>
            <person name="Mardanov A.V."/>
            <person name="Kevbrin V."/>
        </authorList>
    </citation>
    <scope>NUCLEOTIDE SEQUENCE [LARGE SCALE GENOMIC DNA]</scope>
    <source>
        <strain evidence="3 4">Z-7981</strain>
    </source>
</reference>
<evidence type="ECO:0000313" key="3">
    <source>
        <dbReference type="EMBL" id="MEN1760200.1"/>
    </source>
</evidence>
<dbReference type="EMBL" id="JBCITM010000005">
    <property type="protein sequence ID" value="MEN1760200.1"/>
    <property type="molecule type" value="Genomic_DNA"/>
</dbReference>
<keyword evidence="4" id="KW-1185">Reference proteome</keyword>
<gene>
    <name evidence="3" type="ORF">AAIG11_06940</name>
</gene>
<dbReference type="InterPro" id="IPR036921">
    <property type="entry name" value="PurM-like_N_sf"/>
</dbReference>
<dbReference type="RefSeq" id="WP_343185520.1">
    <property type="nucleotide sequence ID" value="NZ_JBCITM010000005.1"/>
</dbReference>
<dbReference type="SUPFAM" id="SSF55326">
    <property type="entry name" value="PurM N-terminal domain-like"/>
    <property type="match status" value="1"/>
</dbReference>
<protein>
    <submittedName>
        <fullName evidence="3">AIR synthase related protein</fullName>
    </submittedName>
</protein>
<evidence type="ECO:0000256" key="1">
    <source>
        <dbReference type="SAM" id="MobiDB-lite"/>
    </source>
</evidence>
<organism evidence="3 4">
    <name type="scientific">Anoxynatronum sibiricum</name>
    <dbReference type="NCBI Taxonomy" id="210623"/>
    <lineage>
        <taxon>Bacteria</taxon>
        <taxon>Bacillati</taxon>
        <taxon>Bacillota</taxon>
        <taxon>Clostridia</taxon>
        <taxon>Eubacteriales</taxon>
        <taxon>Clostridiaceae</taxon>
        <taxon>Anoxynatronum</taxon>
    </lineage>
</organism>